<feature type="region of interest" description="Disordered" evidence="1">
    <location>
        <begin position="40"/>
        <end position="63"/>
    </location>
</feature>
<evidence type="ECO:0008006" key="4">
    <source>
        <dbReference type="Google" id="ProtNLM"/>
    </source>
</evidence>
<dbReference type="Gramene" id="OMERI06G26630.1">
    <property type="protein sequence ID" value="OMERI06G26630.1"/>
    <property type="gene ID" value="OMERI06G26630"/>
</dbReference>
<reference evidence="2" key="2">
    <citation type="submission" date="2018-05" db="EMBL/GenBank/DDBJ databases">
        <title>OmerRS3 (Oryza meridionalis Reference Sequence Version 3).</title>
        <authorList>
            <person name="Zhang J."/>
            <person name="Kudrna D."/>
            <person name="Lee S."/>
            <person name="Talag J."/>
            <person name="Welchert J."/>
            <person name="Wing R.A."/>
        </authorList>
    </citation>
    <scope>NUCLEOTIDE SEQUENCE [LARGE SCALE GENOMIC DNA]</scope>
    <source>
        <strain evidence="2">cv. OR44</strain>
    </source>
</reference>
<dbReference type="AlphaFoldDB" id="A0A0E0E603"/>
<proteinExistence type="predicted"/>
<evidence type="ECO:0000256" key="1">
    <source>
        <dbReference type="SAM" id="MobiDB-lite"/>
    </source>
</evidence>
<dbReference type="HOGENOM" id="CLU_675088_0_0_1"/>
<sequence>MATENSSPAFTDFLPRALSPIPFVDKGDIMMNIDQAEDSCSNISGASRSSQSHTDQTEDSKGNELCTRVKAVTDVSCGSELQDTCEEEGIILWPGLKMSFPQAPLVRIQDNELDYAYVDVSETSIGNSFFITQFNLPLSLPVYVVLCLSFPVPSRNACKQLAANPEAPLFRLPPLGSYEKETCGPVLLICNVHSPGMSCFSPYTKSTFYRENMEIDIDDVLYSNGSWFLLREANIISLWNVNTEKRWFVGEAEEIIHQGYFIGNPPFDVTIALARQHPPKLGEEAITAIWLRSVKVGGWSKGSVRCDYEHSGLNSLTIHQGMLFWLTDSGSLCCARQTSEGLELMIWNGSVRIYGMNFSLVKHFDDLYIVNGGGFFPNEVAKSYQVVVGDELLVDEKRLKGKDVFTVSRQGGFVLPSSEADNGKLFTGNMIPDVDCSMYSWKNNQNEIIKPCHFLRHATCSSVWAMLRTKRRT</sequence>
<reference evidence="2" key="1">
    <citation type="submission" date="2015-04" db="UniProtKB">
        <authorList>
            <consortium name="EnsemblPlants"/>
        </authorList>
    </citation>
    <scope>IDENTIFICATION</scope>
</reference>
<organism evidence="2">
    <name type="scientific">Oryza meridionalis</name>
    <dbReference type="NCBI Taxonomy" id="40149"/>
    <lineage>
        <taxon>Eukaryota</taxon>
        <taxon>Viridiplantae</taxon>
        <taxon>Streptophyta</taxon>
        <taxon>Embryophyta</taxon>
        <taxon>Tracheophyta</taxon>
        <taxon>Spermatophyta</taxon>
        <taxon>Magnoliopsida</taxon>
        <taxon>Liliopsida</taxon>
        <taxon>Poales</taxon>
        <taxon>Poaceae</taxon>
        <taxon>BOP clade</taxon>
        <taxon>Oryzoideae</taxon>
        <taxon>Oryzeae</taxon>
        <taxon>Oryzinae</taxon>
        <taxon>Oryza</taxon>
    </lineage>
</organism>
<dbReference type="EnsemblPlants" id="OMERI06G26630.1">
    <property type="protein sequence ID" value="OMERI06G26630.1"/>
    <property type="gene ID" value="OMERI06G26630"/>
</dbReference>
<evidence type="ECO:0000313" key="3">
    <source>
        <dbReference type="Proteomes" id="UP000008021"/>
    </source>
</evidence>
<keyword evidence="3" id="KW-1185">Reference proteome</keyword>
<evidence type="ECO:0000313" key="2">
    <source>
        <dbReference type="EnsemblPlants" id="OMERI06G26630.1"/>
    </source>
</evidence>
<dbReference type="Proteomes" id="UP000008021">
    <property type="component" value="Chromosome 6"/>
</dbReference>
<accession>A0A0E0E603</accession>
<feature type="compositionally biased region" description="Polar residues" evidence="1">
    <location>
        <begin position="40"/>
        <end position="54"/>
    </location>
</feature>
<name>A0A0E0E603_9ORYZ</name>
<protein>
    <recommendedName>
        <fullName evidence="4">DUF295 domain-containing protein</fullName>
    </recommendedName>
</protein>